<name>A0ABR3F3J2_9AGAR</name>
<dbReference type="Proteomes" id="UP001465976">
    <property type="component" value="Unassembled WGS sequence"/>
</dbReference>
<protein>
    <recommendedName>
        <fullName evidence="2">DUF6534 domain-containing protein</fullName>
    </recommendedName>
</protein>
<evidence type="ECO:0000313" key="4">
    <source>
        <dbReference type="Proteomes" id="UP001465976"/>
    </source>
</evidence>
<dbReference type="PANTHER" id="PTHR40465:SF1">
    <property type="entry name" value="DUF6534 DOMAIN-CONTAINING PROTEIN"/>
    <property type="match status" value="1"/>
</dbReference>
<evidence type="ECO:0000256" key="1">
    <source>
        <dbReference type="SAM" id="Phobius"/>
    </source>
</evidence>
<dbReference type="InterPro" id="IPR045339">
    <property type="entry name" value="DUF6534"/>
</dbReference>
<proteinExistence type="predicted"/>
<reference evidence="3 4" key="1">
    <citation type="submission" date="2024-02" db="EMBL/GenBank/DDBJ databases">
        <title>A draft genome for the cacao thread blight pathogen Marasmius crinis-equi.</title>
        <authorList>
            <person name="Cohen S.P."/>
            <person name="Baruah I.K."/>
            <person name="Amoako-Attah I."/>
            <person name="Bukari Y."/>
            <person name="Meinhardt L.W."/>
            <person name="Bailey B.A."/>
        </authorList>
    </citation>
    <scope>NUCLEOTIDE SEQUENCE [LARGE SCALE GENOMIC DNA]</scope>
    <source>
        <strain evidence="3 4">GH-76</strain>
    </source>
</reference>
<feature type="domain" description="DUF6534" evidence="2">
    <location>
        <begin position="170"/>
        <end position="255"/>
    </location>
</feature>
<comment type="caution">
    <text evidence="3">The sequence shown here is derived from an EMBL/GenBank/DDBJ whole genome shotgun (WGS) entry which is preliminary data.</text>
</comment>
<keyword evidence="1" id="KW-0812">Transmembrane</keyword>
<feature type="transmembrane region" description="Helical" evidence="1">
    <location>
        <begin position="28"/>
        <end position="49"/>
    </location>
</feature>
<keyword evidence="1" id="KW-1133">Transmembrane helix</keyword>
<sequence>MSAGNIDENTSEAGLRVFRISLGDIPLFLGYIISFLLQGVLIVQVFAYFLAFKTDRKYIKLAVWFVFVLECVSTIVSTVAAIKSLALEGRLSDLTIDTLFRSLFLICGLVVLVVHTFYCYRIHILGARVAVPIVVFTLSMGQCVLVIITGFGVQETLVYVSHVAWLVLTAASDCSIAITLILLLTRASRNLPTAAAKTRVQRAMMICVETGSITGLAALLQLVLYISLGGLGYIVLFFILSKLYSNCMMATLNARLALSDRTFREGGDWKPAPGVPPLAAMEERKESDSIDSVVDIRRASRLSNGSV</sequence>
<evidence type="ECO:0000313" key="3">
    <source>
        <dbReference type="EMBL" id="KAL0569687.1"/>
    </source>
</evidence>
<keyword evidence="1" id="KW-0472">Membrane</keyword>
<dbReference type="PANTHER" id="PTHR40465">
    <property type="entry name" value="CHROMOSOME 1, WHOLE GENOME SHOTGUN SEQUENCE"/>
    <property type="match status" value="1"/>
</dbReference>
<organism evidence="3 4">
    <name type="scientific">Marasmius crinis-equi</name>
    <dbReference type="NCBI Taxonomy" id="585013"/>
    <lineage>
        <taxon>Eukaryota</taxon>
        <taxon>Fungi</taxon>
        <taxon>Dikarya</taxon>
        <taxon>Basidiomycota</taxon>
        <taxon>Agaricomycotina</taxon>
        <taxon>Agaricomycetes</taxon>
        <taxon>Agaricomycetidae</taxon>
        <taxon>Agaricales</taxon>
        <taxon>Marasmiineae</taxon>
        <taxon>Marasmiaceae</taxon>
        <taxon>Marasmius</taxon>
    </lineage>
</organism>
<feature type="transmembrane region" description="Helical" evidence="1">
    <location>
        <begin position="163"/>
        <end position="185"/>
    </location>
</feature>
<evidence type="ECO:0000259" key="2">
    <source>
        <dbReference type="Pfam" id="PF20152"/>
    </source>
</evidence>
<feature type="transmembrane region" description="Helical" evidence="1">
    <location>
        <begin position="102"/>
        <end position="120"/>
    </location>
</feature>
<keyword evidence="4" id="KW-1185">Reference proteome</keyword>
<gene>
    <name evidence="3" type="ORF">V5O48_012274</name>
</gene>
<feature type="transmembrane region" description="Helical" evidence="1">
    <location>
        <begin position="61"/>
        <end position="82"/>
    </location>
</feature>
<feature type="transmembrane region" description="Helical" evidence="1">
    <location>
        <begin position="206"/>
        <end position="227"/>
    </location>
</feature>
<feature type="transmembrane region" description="Helical" evidence="1">
    <location>
        <begin position="129"/>
        <end position="151"/>
    </location>
</feature>
<dbReference type="Pfam" id="PF20152">
    <property type="entry name" value="DUF6534"/>
    <property type="match status" value="1"/>
</dbReference>
<dbReference type="EMBL" id="JBAHYK010001069">
    <property type="protein sequence ID" value="KAL0569687.1"/>
    <property type="molecule type" value="Genomic_DNA"/>
</dbReference>
<feature type="transmembrane region" description="Helical" evidence="1">
    <location>
        <begin position="233"/>
        <end position="254"/>
    </location>
</feature>
<accession>A0ABR3F3J2</accession>